<dbReference type="GeneID" id="101857624"/>
<feature type="region of interest" description="Disordered" evidence="7">
    <location>
        <begin position="219"/>
        <end position="247"/>
    </location>
</feature>
<keyword evidence="9" id="KW-1185">Reference proteome</keyword>
<comment type="subcellular location">
    <subcellularLocation>
        <location evidence="1 5 6">Nucleus</location>
    </subcellularLocation>
</comment>
<dbReference type="InterPro" id="IPR017970">
    <property type="entry name" value="Homeobox_CS"/>
</dbReference>
<keyword evidence="3 5" id="KW-0371">Homeobox</keyword>
<keyword evidence="4 5" id="KW-0539">Nucleus</keyword>
<evidence type="ECO:0000259" key="8">
    <source>
        <dbReference type="PROSITE" id="PS50071"/>
    </source>
</evidence>
<keyword evidence="2 5" id="KW-0238">DNA-binding</keyword>
<reference evidence="10" key="1">
    <citation type="submission" date="2025-08" db="UniProtKB">
        <authorList>
            <consortium name="RefSeq"/>
        </authorList>
    </citation>
    <scope>IDENTIFICATION</scope>
</reference>
<dbReference type="InterPro" id="IPR001356">
    <property type="entry name" value="HD"/>
</dbReference>
<name>A0ABM0ZUD8_APLCA</name>
<dbReference type="InterPro" id="IPR050877">
    <property type="entry name" value="EMX-VAX-Noto_Homeobox_TFs"/>
</dbReference>
<sequence>MSHLEMNEESRESDQKWPGYCRTILVRDSHGTVKELVFPKALDLDRPKRARTTFSNDQLDVLEEEFKQNQYLVGKDRTGLAHRLGLTETQVKVWFQNRRTKYKKDRERHELLTDSTAESKAAQNVLKMLEYKTSILSSAPTNNATWQQSGVAWTPNLVLSKDAHAHGTVTSQQGALPRHSLGPCGTRSTPVDVDSEEENAILRKEDELVESGRLFQFSKGRLSSPENSGHFQAPEGEGEADESSGIGDLQGQLSRRLEATTTTFGVTAPRIDGIRMRCADAPTPGQVNSNLTLLHEVRRPNVEYRPSWSQHPSAAQWSPSSSSLLTRHNSHWTIQVPESSVYAHRAVCPSGIHSATMHSRYQSGVEEAIQFGVQNVSQSLPCIEDVHRPAHAMSWLPSFNATYSAAIRPDVIKGREIINTRMAWGVFQPPPNSTADPVANNNMSQFPRIDPGHRHSSSIVPSQRQILPTSYSYNPAFCDRSFLART</sequence>
<feature type="DNA-binding region" description="Homeobox" evidence="5">
    <location>
        <begin position="47"/>
        <end position="106"/>
    </location>
</feature>
<feature type="region of interest" description="Disordered" evidence="7">
    <location>
        <begin position="168"/>
        <end position="197"/>
    </location>
</feature>
<dbReference type="RefSeq" id="XP_012934659.2">
    <property type="nucleotide sequence ID" value="XM_013079205.2"/>
</dbReference>
<evidence type="ECO:0000256" key="5">
    <source>
        <dbReference type="PROSITE-ProRule" id="PRU00108"/>
    </source>
</evidence>
<dbReference type="Gene3D" id="1.10.10.60">
    <property type="entry name" value="Homeodomain-like"/>
    <property type="match status" value="1"/>
</dbReference>
<dbReference type="Proteomes" id="UP000694888">
    <property type="component" value="Unplaced"/>
</dbReference>
<dbReference type="PANTHER" id="PTHR24339:SF28">
    <property type="entry name" value="E5-RELATED"/>
    <property type="match status" value="1"/>
</dbReference>
<evidence type="ECO:0000313" key="10">
    <source>
        <dbReference type="RefSeq" id="XP_012934659.2"/>
    </source>
</evidence>
<protein>
    <submittedName>
        <fullName evidence="10">Uncharacterized protein LOC101857624</fullName>
    </submittedName>
</protein>
<evidence type="ECO:0000256" key="1">
    <source>
        <dbReference type="ARBA" id="ARBA00004123"/>
    </source>
</evidence>
<evidence type="ECO:0000256" key="3">
    <source>
        <dbReference type="ARBA" id="ARBA00023155"/>
    </source>
</evidence>
<evidence type="ECO:0000256" key="7">
    <source>
        <dbReference type="SAM" id="MobiDB-lite"/>
    </source>
</evidence>
<feature type="domain" description="Homeobox" evidence="8">
    <location>
        <begin position="45"/>
        <end position="105"/>
    </location>
</feature>
<accession>A0ABM0ZUD8</accession>
<proteinExistence type="predicted"/>
<dbReference type="SMART" id="SM00389">
    <property type="entry name" value="HOX"/>
    <property type="match status" value="1"/>
</dbReference>
<dbReference type="PANTHER" id="PTHR24339">
    <property type="entry name" value="HOMEOBOX PROTEIN EMX-RELATED"/>
    <property type="match status" value="1"/>
</dbReference>
<dbReference type="PROSITE" id="PS50071">
    <property type="entry name" value="HOMEOBOX_2"/>
    <property type="match status" value="1"/>
</dbReference>
<evidence type="ECO:0000313" key="9">
    <source>
        <dbReference type="Proteomes" id="UP000694888"/>
    </source>
</evidence>
<dbReference type="CDD" id="cd00086">
    <property type="entry name" value="homeodomain"/>
    <property type="match status" value="1"/>
</dbReference>
<evidence type="ECO:0000256" key="4">
    <source>
        <dbReference type="ARBA" id="ARBA00023242"/>
    </source>
</evidence>
<evidence type="ECO:0000256" key="2">
    <source>
        <dbReference type="ARBA" id="ARBA00023125"/>
    </source>
</evidence>
<evidence type="ECO:0000256" key="6">
    <source>
        <dbReference type="RuleBase" id="RU000682"/>
    </source>
</evidence>
<dbReference type="PROSITE" id="PS00027">
    <property type="entry name" value="HOMEOBOX_1"/>
    <property type="match status" value="1"/>
</dbReference>
<dbReference type="InterPro" id="IPR009057">
    <property type="entry name" value="Homeodomain-like_sf"/>
</dbReference>
<dbReference type="InterPro" id="IPR000047">
    <property type="entry name" value="HTH_motif"/>
</dbReference>
<dbReference type="SUPFAM" id="SSF46689">
    <property type="entry name" value="Homeodomain-like"/>
    <property type="match status" value="1"/>
</dbReference>
<dbReference type="PRINTS" id="PR00031">
    <property type="entry name" value="HTHREPRESSR"/>
</dbReference>
<organism evidence="9 10">
    <name type="scientific">Aplysia californica</name>
    <name type="common">California sea hare</name>
    <dbReference type="NCBI Taxonomy" id="6500"/>
    <lineage>
        <taxon>Eukaryota</taxon>
        <taxon>Metazoa</taxon>
        <taxon>Spiralia</taxon>
        <taxon>Lophotrochozoa</taxon>
        <taxon>Mollusca</taxon>
        <taxon>Gastropoda</taxon>
        <taxon>Heterobranchia</taxon>
        <taxon>Euthyneura</taxon>
        <taxon>Tectipleura</taxon>
        <taxon>Aplysiida</taxon>
        <taxon>Aplysioidea</taxon>
        <taxon>Aplysiidae</taxon>
        <taxon>Aplysia</taxon>
    </lineage>
</organism>
<dbReference type="Pfam" id="PF00046">
    <property type="entry name" value="Homeodomain"/>
    <property type="match status" value="1"/>
</dbReference>
<gene>
    <name evidence="10" type="primary">LOC101857624</name>
</gene>